<protein>
    <submittedName>
        <fullName evidence="2">Uncharacterized protein</fullName>
    </submittedName>
</protein>
<feature type="compositionally biased region" description="Polar residues" evidence="1">
    <location>
        <begin position="1"/>
        <end position="11"/>
    </location>
</feature>
<evidence type="ECO:0000256" key="1">
    <source>
        <dbReference type="SAM" id="MobiDB-lite"/>
    </source>
</evidence>
<evidence type="ECO:0000313" key="2">
    <source>
        <dbReference type="EMBL" id="SCB38668.1"/>
    </source>
</evidence>
<reference evidence="3" key="1">
    <citation type="submission" date="2016-08" db="EMBL/GenBank/DDBJ databases">
        <authorList>
            <person name="Varghese N."/>
            <person name="Submissions Spin"/>
        </authorList>
    </citation>
    <scope>NUCLEOTIDE SEQUENCE [LARGE SCALE GENOMIC DNA]</scope>
    <source>
        <strain evidence="3">CCBAU 57015</strain>
    </source>
</reference>
<dbReference type="STRING" id="52131.GA0061100_11772"/>
<dbReference type="AlphaFoldDB" id="A0A1C3WFJ2"/>
<sequence>MASNVFTQQTHRGGIKAHEGKGPPTPAWLARLSQIALGYFTRRWDRLDIEEAPNSVKRDLGFLDGCAPYREEDWMR</sequence>
<dbReference type="RefSeq" id="WP_075856777.1">
    <property type="nucleotide sequence ID" value="NZ_FMAC01000017.1"/>
</dbReference>
<evidence type="ECO:0000313" key="3">
    <source>
        <dbReference type="Proteomes" id="UP000186228"/>
    </source>
</evidence>
<dbReference type="Proteomes" id="UP000186228">
    <property type="component" value="Unassembled WGS sequence"/>
</dbReference>
<keyword evidence="3" id="KW-1185">Reference proteome</keyword>
<feature type="region of interest" description="Disordered" evidence="1">
    <location>
        <begin position="1"/>
        <end position="22"/>
    </location>
</feature>
<dbReference type="EMBL" id="FMAC01000017">
    <property type="protein sequence ID" value="SCB38668.1"/>
    <property type="molecule type" value="Genomic_DNA"/>
</dbReference>
<name>A0A1C3WFJ2_9HYPH</name>
<accession>A0A1C3WFJ2</accession>
<gene>
    <name evidence="2" type="ORF">GA0061100_11772</name>
</gene>
<organism evidence="2 3">
    <name type="scientific">Rhizobium hainanense</name>
    <dbReference type="NCBI Taxonomy" id="52131"/>
    <lineage>
        <taxon>Bacteria</taxon>
        <taxon>Pseudomonadati</taxon>
        <taxon>Pseudomonadota</taxon>
        <taxon>Alphaproteobacteria</taxon>
        <taxon>Hyphomicrobiales</taxon>
        <taxon>Rhizobiaceae</taxon>
        <taxon>Rhizobium/Agrobacterium group</taxon>
        <taxon>Rhizobium</taxon>
    </lineage>
</organism>
<proteinExistence type="predicted"/>